<keyword evidence="2" id="KW-1185">Reference proteome</keyword>
<reference evidence="1 2" key="2">
    <citation type="journal article" date="2013" name="PLoS Genet.">
        <title>Comparative genome structure, secondary metabolite, and effector coding capacity across Cochliobolus pathogens.</title>
        <authorList>
            <person name="Condon B.J."/>
            <person name="Leng Y."/>
            <person name="Wu D."/>
            <person name="Bushley K.E."/>
            <person name="Ohm R.A."/>
            <person name="Otillar R."/>
            <person name="Martin J."/>
            <person name="Schackwitz W."/>
            <person name="Grimwood J."/>
            <person name="MohdZainudin N."/>
            <person name="Xue C."/>
            <person name="Wang R."/>
            <person name="Manning V.A."/>
            <person name="Dhillon B."/>
            <person name="Tu Z.J."/>
            <person name="Steffenson B.J."/>
            <person name="Salamov A."/>
            <person name="Sun H."/>
            <person name="Lowry S."/>
            <person name="LaButti K."/>
            <person name="Han J."/>
            <person name="Copeland A."/>
            <person name="Lindquist E."/>
            <person name="Barry K."/>
            <person name="Schmutz J."/>
            <person name="Baker S.E."/>
            <person name="Ciuffetti L.M."/>
            <person name="Grigoriev I.V."/>
            <person name="Zhong S."/>
            <person name="Turgeon B.G."/>
        </authorList>
    </citation>
    <scope>NUCLEOTIDE SEQUENCE [LARGE SCALE GENOMIC DNA]</scope>
    <source>
        <strain evidence="2">28A</strain>
    </source>
</reference>
<name>R0IAT1_EXST2</name>
<evidence type="ECO:0000313" key="2">
    <source>
        <dbReference type="Proteomes" id="UP000016935"/>
    </source>
</evidence>
<reference evidence="1 2" key="1">
    <citation type="journal article" date="2012" name="PLoS Pathog.">
        <title>Diverse lifestyles and strategies of plant pathogenesis encoded in the genomes of eighteen Dothideomycetes fungi.</title>
        <authorList>
            <person name="Ohm R.A."/>
            <person name="Feau N."/>
            <person name="Henrissat B."/>
            <person name="Schoch C.L."/>
            <person name="Horwitz B.A."/>
            <person name="Barry K.W."/>
            <person name="Condon B.J."/>
            <person name="Copeland A.C."/>
            <person name="Dhillon B."/>
            <person name="Glaser F."/>
            <person name="Hesse C.N."/>
            <person name="Kosti I."/>
            <person name="LaButti K."/>
            <person name="Lindquist E.A."/>
            <person name="Lucas S."/>
            <person name="Salamov A.A."/>
            <person name="Bradshaw R.E."/>
            <person name="Ciuffetti L."/>
            <person name="Hamelin R.C."/>
            <person name="Kema G.H.J."/>
            <person name="Lawrence C."/>
            <person name="Scott J.A."/>
            <person name="Spatafora J.W."/>
            <person name="Turgeon B.G."/>
            <person name="de Wit P.J.G.M."/>
            <person name="Zhong S."/>
            <person name="Goodwin S.B."/>
            <person name="Grigoriev I.V."/>
        </authorList>
    </citation>
    <scope>NUCLEOTIDE SEQUENCE [LARGE SCALE GENOMIC DNA]</scope>
    <source>
        <strain evidence="2">28A</strain>
    </source>
</reference>
<proteinExistence type="predicted"/>
<accession>R0IAT1</accession>
<dbReference type="EMBL" id="KB908844">
    <property type="protein sequence ID" value="EOA82416.1"/>
    <property type="molecule type" value="Genomic_DNA"/>
</dbReference>
<dbReference type="AlphaFoldDB" id="R0IAT1"/>
<protein>
    <submittedName>
        <fullName evidence="1">Uncharacterized protein</fullName>
    </submittedName>
</protein>
<dbReference type="Proteomes" id="UP000016935">
    <property type="component" value="Unassembled WGS sequence"/>
</dbReference>
<dbReference type="RefSeq" id="XP_008029328.1">
    <property type="nucleotide sequence ID" value="XM_008031137.1"/>
</dbReference>
<organism evidence="1 2">
    <name type="scientific">Exserohilum turcicum (strain 28A)</name>
    <name type="common">Northern leaf blight fungus</name>
    <name type="synonym">Setosphaeria turcica</name>
    <dbReference type="NCBI Taxonomy" id="671987"/>
    <lineage>
        <taxon>Eukaryota</taxon>
        <taxon>Fungi</taxon>
        <taxon>Dikarya</taxon>
        <taxon>Ascomycota</taxon>
        <taxon>Pezizomycotina</taxon>
        <taxon>Dothideomycetes</taxon>
        <taxon>Pleosporomycetidae</taxon>
        <taxon>Pleosporales</taxon>
        <taxon>Pleosporineae</taxon>
        <taxon>Pleosporaceae</taxon>
        <taxon>Exserohilum</taxon>
    </lineage>
</organism>
<evidence type="ECO:0000313" key="1">
    <source>
        <dbReference type="EMBL" id="EOA82416.1"/>
    </source>
</evidence>
<dbReference type="GeneID" id="19402548"/>
<gene>
    <name evidence="1" type="ORF">SETTUDRAFT_22408</name>
</gene>
<dbReference type="OrthoDB" id="3798482at2759"/>
<dbReference type="HOGENOM" id="CLU_1769262_0_0_1"/>
<sequence length="147" mass="16844">MKHGLPVFHWKTYIVGFPTSVEERQLGEEIYFQITQSYYDTGLGFNIAPAGLSIQSANKLSPDKSKQLRSIRNDSKTYQDQIQAEVNTSLPKYKEFADLPHQTAQESLRLQTRYEELLREEASKAPISDADVRDCLAMMDEAQRLID</sequence>